<dbReference type="EMBL" id="SSMC01000001">
    <property type="protein sequence ID" value="THD70029.1"/>
    <property type="molecule type" value="Genomic_DNA"/>
</dbReference>
<dbReference type="InterPro" id="IPR001661">
    <property type="entry name" value="Glyco_hydro_37"/>
</dbReference>
<dbReference type="GO" id="GO:0004555">
    <property type="term" value="F:alpha,alpha-trehalase activity"/>
    <property type="evidence" value="ECO:0007669"/>
    <property type="project" value="UniProtKB-EC"/>
</dbReference>
<dbReference type="Proteomes" id="UP000305939">
    <property type="component" value="Unassembled WGS sequence"/>
</dbReference>
<dbReference type="InterPro" id="IPR008928">
    <property type="entry name" value="6-hairpin_glycosidase_sf"/>
</dbReference>
<dbReference type="InterPro" id="IPR011120">
    <property type="entry name" value="Trehalase_Ca-bd"/>
</dbReference>
<keyword evidence="6" id="KW-1185">Reference proteome</keyword>
<evidence type="ECO:0000259" key="4">
    <source>
        <dbReference type="Pfam" id="PF07492"/>
    </source>
</evidence>
<evidence type="ECO:0000313" key="5">
    <source>
        <dbReference type="EMBL" id="THD70029.1"/>
    </source>
</evidence>
<dbReference type="OrthoDB" id="106887at2"/>
<dbReference type="Pfam" id="PF01204">
    <property type="entry name" value="Trehalase"/>
    <property type="match status" value="1"/>
</dbReference>
<organism evidence="5 6">
    <name type="scientific">Robertkochia marina</name>
    <dbReference type="NCBI Taxonomy" id="1227945"/>
    <lineage>
        <taxon>Bacteria</taxon>
        <taxon>Pseudomonadati</taxon>
        <taxon>Bacteroidota</taxon>
        <taxon>Flavobacteriia</taxon>
        <taxon>Flavobacteriales</taxon>
        <taxon>Flavobacteriaceae</taxon>
        <taxon>Robertkochia</taxon>
    </lineage>
</organism>
<dbReference type="Gene3D" id="1.50.10.10">
    <property type="match status" value="1"/>
</dbReference>
<comment type="catalytic activity">
    <reaction evidence="1">
        <text>alpha,alpha-trehalose + H2O = alpha-D-glucose + beta-D-glucose</text>
        <dbReference type="Rhea" id="RHEA:32675"/>
        <dbReference type="ChEBI" id="CHEBI:15377"/>
        <dbReference type="ChEBI" id="CHEBI:15903"/>
        <dbReference type="ChEBI" id="CHEBI:16551"/>
        <dbReference type="ChEBI" id="CHEBI:17925"/>
        <dbReference type="EC" id="3.2.1.28"/>
    </reaction>
</comment>
<dbReference type="PROSITE" id="PS00928">
    <property type="entry name" value="TREHALASE_2"/>
    <property type="match status" value="1"/>
</dbReference>
<dbReference type="SUPFAM" id="SSF48208">
    <property type="entry name" value="Six-hairpin glycosidases"/>
    <property type="match status" value="1"/>
</dbReference>
<evidence type="ECO:0000256" key="1">
    <source>
        <dbReference type="ARBA" id="ARBA00001576"/>
    </source>
</evidence>
<feature type="domain" description="Neutral trehalase Ca2+ binding" evidence="4">
    <location>
        <begin position="11"/>
        <end position="38"/>
    </location>
</feature>
<dbReference type="PANTHER" id="PTHR23403:SF6">
    <property type="entry name" value="CYTOSOLIC NEUTRAL TREHALASE-RELATED"/>
    <property type="match status" value="1"/>
</dbReference>
<dbReference type="GO" id="GO:0005993">
    <property type="term" value="P:trehalose catabolic process"/>
    <property type="evidence" value="ECO:0007669"/>
    <property type="project" value="InterPro"/>
</dbReference>
<protein>
    <submittedName>
        <fullName evidence="5">Trehalase</fullName>
    </submittedName>
</protein>
<dbReference type="Pfam" id="PF07492">
    <property type="entry name" value="Trehalase_Ca-bi"/>
    <property type="match status" value="1"/>
</dbReference>
<dbReference type="InterPro" id="IPR012341">
    <property type="entry name" value="6hp_glycosidase-like_sf"/>
</dbReference>
<comment type="caution">
    <text evidence="5">The sequence shown here is derived from an EMBL/GenBank/DDBJ whole genome shotgun (WGS) entry which is preliminary data.</text>
</comment>
<dbReference type="AlphaFoldDB" id="A0A4S3M5L5"/>
<evidence type="ECO:0000256" key="3">
    <source>
        <dbReference type="ARBA" id="ARBA00023295"/>
    </source>
</evidence>
<sequence>MVLEVDVNKSIEALLKDEDTDGDKKITKDDNGDKRFELVLLNGKEVAIKSTYHISNLLQELALRKKAGDSVAILDIKRIEEAPSGRISRNIREVYWDDLTRTVDRKGLKRVLEDTKSSDTVTRRIYVSFKDTLAQNYFRALQREFSNFKMEVLPEDVTPEYVKSINDKPGILSLKIENGKGVPFVVPGGRFNEMYGWDSYFESIGLILDGRIDLARAMVDNFCYQIDHYGKILNANRTYYLTRTQPPFLSSFIRGVYEAMEVEDLEWLRYVTGVAIDEYETVWMVENKRMTPNGLNRYYAEGIGIPPETEEGHFDEILQEFADRYNESRDSFEKEGLTMHEFVEKYQSGEILDPLLDNYFLHDRSLRESGHDTSWRLEKVCADLNTVGLNALLYKYEKDLAFLIDKYFGGNFDHPNGKSYTPSYWEERAEERREMMNILMWDQEKGGYYDYNLATGSRTDFESATNYIPLWAGLASAEQAELMLNRLNETLVEHCGIASTSKESVEKYALNDIQRQWDYPNGWAPHQMMIWSGLQRYGYQEEAEELAYRWLWMITKNAVDYNGTIPEKYDVVECTHKVYAEYGNVGTEFDYITTSGFGWMNASYQLGLDIISDDLRIKLDALVPPEEAL</sequence>
<reference evidence="5 6" key="1">
    <citation type="submission" date="2019-04" db="EMBL/GenBank/DDBJ databases">
        <title>Draft genome sequence of Robertkochia marina CC-AMO-30D.</title>
        <authorList>
            <person name="Hameed A."/>
            <person name="Lin S.-Y."/>
            <person name="Shahina M."/>
            <person name="Lai W.-A."/>
            <person name="Young C.-C."/>
        </authorList>
    </citation>
    <scope>NUCLEOTIDE SEQUENCE [LARGE SCALE GENOMIC DNA]</scope>
    <source>
        <strain evidence="5 6">CC-AMO-30D</strain>
    </source>
</reference>
<dbReference type="PRINTS" id="PR00744">
    <property type="entry name" value="GLHYDRLASE37"/>
</dbReference>
<dbReference type="PROSITE" id="PS00927">
    <property type="entry name" value="TREHALASE_1"/>
    <property type="match status" value="1"/>
</dbReference>
<evidence type="ECO:0000256" key="2">
    <source>
        <dbReference type="ARBA" id="ARBA00022801"/>
    </source>
</evidence>
<name>A0A4S3M5L5_9FLAO</name>
<dbReference type="InterPro" id="IPR018232">
    <property type="entry name" value="Glyco_hydro_37_CS"/>
</dbReference>
<dbReference type="GO" id="GO:0005737">
    <property type="term" value="C:cytoplasm"/>
    <property type="evidence" value="ECO:0007669"/>
    <property type="project" value="InterPro"/>
</dbReference>
<proteinExistence type="predicted"/>
<gene>
    <name evidence="5" type="ORF">E7Z59_04375</name>
</gene>
<keyword evidence="3" id="KW-0326">Glycosidase</keyword>
<dbReference type="PANTHER" id="PTHR23403">
    <property type="entry name" value="TREHALASE"/>
    <property type="match status" value="1"/>
</dbReference>
<accession>A0A4S3M5L5</accession>
<keyword evidence="2" id="KW-0378">Hydrolase</keyword>
<dbReference type="GO" id="GO:0005509">
    <property type="term" value="F:calcium ion binding"/>
    <property type="evidence" value="ECO:0007669"/>
    <property type="project" value="InterPro"/>
</dbReference>
<evidence type="ECO:0000313" key="6">
    <source>
        <dbReference type="Proteomes" id="UP000305939"/>
    </source>
</evidence>